<keyword evidence="3" id="KW-1185">Reference proteome</keyword>
<evidence type="ECO:0000313" key="2">
    <source>
        <dbReference type="EMBL" id="KAJ8868084.1"/>
    </source>
</evidence>
<sequence length="80" mass="9010">MVHKPATFAYDFWLRGNAEPQVELSCLMPNGVYIPIEANRDATLQEIKEVGNVQCDSVRARTSTDKSRNVEHHITRGLSP</sequence>
<name>A0ABQ9G6K0_9NEOP</name>
<protein>
    <submittedName>
        <fullName evidence="2">Uncharacterized protein</fullName>
    </submittedName>
</protein>
<dbReference type="Proteomes" id="UP001159363">
    <property type="component" value="Chromosome 14"/>
</dbReference>
<feature type="region of interest" description="Disordered" evidence="1">
    <location>
        <begin position="58"/>
        <end position="80"/>
    </location>
</feature>
<dbReference type="EMBL" id="JARBHB010000015">
    <property type="protein sequence ID" value="KAJ8868084.1"/>
    <property type="molecule type" value="Genomic_DNA"/>
</dbReference>
<feature type="compositionally biased region" description="Basic and acidic residues" evidence="1">
    <location>
        <begin position="58"/>
        <end position="74"/>
    </location>
</feature>
<dbReference type="Gene3D" id="3.10.20.90">
    <property type="entry name" value="Phosphatidylinositol 3-kinase Catalytic Subunit, Chain A, domain 1"/>
    <property type="match status" value="1"/>
</dbReference>
<evidence type="ECO:0000313" key="3">
    <source>
        <dbReference type="Proteomes" id="UP001159363"/>
    </source>
</evidence>
<comment type="caution">
    <text evidence="2">The sequence shown here is derived from an EMBL/GenBank/DDBJ whole genome shotgun (WGS) entry which is preliminary data.</text>
</comment>
<proteinExistence type="predicted"/>
<organism evidence="2 3">
    <name type="scientific">Dryococelus australis</name>
    <dbReference type="NCBI Taxonomy" id="614101"/>
    <lineage>
        <taxon>Eukaryota</taxon>
        <taxon>Metazoa</taxon>
        <taxon>Ecdysozoa</taxon>
        <taxon>Arthropoda</taxon>
        <taxon>Hexapoda</taxon>
        <taxon>Insecta</taxon>
        <taxon>Pterygota</taxon>
        <taxon>Neoptera</taxon>
        <taxon>Polyneoptera</taxon>
        <taxon>Phasmatodea</taxon>
        <taxon>Verophasmatodea</taxon>
        <taxon>Anareolatae</taxon>
        <taxon>Phasmatidae</taxon>
        <taxon>Eurycanthinae</taxon>
        <taxon>Dryococelus</taxon>
    </lineage>
</organism>
<accession>A0ABQ9G6K0</accession>
<evidence type="ECO:0000256" key="1">
    <source>
        <dbReference type="SAM" id="MobiDB-lite"/>
    </source>
</evidence>
<reference evidence="2 3" key="1">
    <citation type="submission" date="2023-02" db="EMBL/GenBank/DDBJ databases">
        <title>LHISI_Scaffold_Assembly.</title>
        <authorList>
            <person name="Stuart O.P."/>
            <person name="Cleave R."/>
            <person name="Magrath M.J.L."/>
            <person name="Mikheyev A.S."/>
        </authorList>
    </citation>
    <scope>NUCLEOTIDE SEQUENCE [LARGE SCALE GENOMIC DNA]</scope>
    <source>
        <strain evidence="2">Daus_M_001</strain>
        <tissue evidence="2">Leg muscle</tissue>
    </source>
</reference>
<gene>
    <name evidence="2" type="ORF">PR048_031893</name>
</gene>